<feature type="region of interest" description="Disordered" evidence="1">
    <location>
        <begin position="1"/>
        <end position="158"/>
    </location>
</feature>
<gene>
    <name evidence="3" type="ORF">N7469_009654</name>
</gene>
<evidence type="ECO:0000313" key="4">
    <source>
        <dbReference type="Proteomes" id="UP001147733"/>
    </source>
</evidence>
<feature type="compositionally biased region" description="Low complexity" evidence="1">
    <location>
        <begin position="51"/>
        <end position="81"/>
    </location>
</feature>
<feature type="compositionally biased region" description="Basic and acidic residues" evidence="1">
    <location>
        <begin position="131"/>
        <end position="141"/>
    </location>
</feature>
<evidence type="ECO:0000259" key="2">
    <source>
        <dbReference type="PROSITE" id="PS50108"/>
    </source>
</evidence>
<accession>A0A9W9NIS5</accession>
<dbReference type="EMBL" id="JAPQKT010000009">
    <property type="protein sequence ID" value="KAJ5220767.1"/>
    <property type="molecule type" value="Genomic_DNA"/>
</dbReference>
<reference evidence="3" key="2">
    <citation type="journal article" date="2023" name="IMA Fungus">
        <title>Comparative genomic study of the Penicillium genus elucidates a diverse pangenome and 15 lateral gene transfer events.</title>
        <authorList>
            <person name="Petersen C."/>
            <person name="Sorensen T."/>
            <person name="Nielsen M.R."/>
            <person name="Sondergaard T.E."/>
            <person name="Sorensen J.L."/>
            <person name="Fitzpatrick D.A."/>
            <person name="Frisvad J.C."/>
            <person name="Nielsen K.L."/>
        </authorList>
    </citation>
    <scope>NUCLEOTIDE SEQUENCE</scope>
    <source>
        <strain evidence="3">IBT 23319</strain>
    </source>
</reference>
<sequence length="837" mass="91619">MYPQASPAWDEDGHSDPPSTRSSNDPPEHMAHVRSRSTAHTHSPKRLSVFSGRSRSNTTTSTSSRRSPGSSMTSVDSSVPSQDERTTSSLGLREKPDRSSRSFLARGSRILRRQGSKINIVATLDEEDEMDREKSRDKPEHGNGNSNGMFGRRARHQDNRKLISKDSKIDFSSWPATPVTCKPRDFQPRGNAQHEQLSSSTTVAIDSSYTNCVVDERLKSIISDPFDFHHLTHTNPSQFQSLDQTRENDLVTEFSVIRASQRPEAVLKGIRADDIHFQNFSADDLPLQTLGTATTVDEPAPMPSPPGSPAFSDSVSPKGHVRRESRAHENFSRPVSRYPRSSPATPPPPMAPEAPLEAEPAPRAIDEILGLASPKTYPEYLESTQATQLRFSPEPTETMTMRTGTSSMSSHSHYDLEDVPEEEEATRMWDSPPASIDYGHSRSTSQVSPLTAVEPSSIAASSGAPNGLSIFVAEELSRKFSEALGSPTLPVTLPNVSPKEETQFDATPPSVPSVQQFTYDDELYDSWDADIDYCYEHAAESTSNFDWSRTSLDEQQPQIGIACSDETWGLSAPKPRQLQPSPLSTSALPTPDLDSSTARSTVANSAATPSTTDYERDFIVRSTDDYFQPVSSSMLPSALGKHINQETLYEEYLTTDAESDRHFPFVAQGMMASENNPVSPRSSFSPISKCNSQESLMLSRAASIVRKHRSSVSTTSVPELIHSLSNSRELMPTDRLTAAEALAAGSTSRPPSSSHHRQTKSLETSFMLQGGGSSTSLVSADAASAPSPQIQVHDRAKSTSEMDPRFKAEPPLPPLPPKNPNRKKSRNPSYSLFPTAA</sequence>
<evidence type="ECO:0000313" key="3">
    <source>
        <dbReference type="EMBL" id="KAJ5220767.1"/>
    </source>
</evidence>
<dbReference type="GeneID" id="81387726"/>
<dbReference type="InterPro" id="IPR000095">
    <property type="entry name" value="CRIB_dom"/>
</dbReference>
<feature type="region of interest" description="Disordered" evidence="1">
    <location>
        <begin position="180"/>
        <end position="200"/>
    </location>
</feature>
<feature type="region of interest" description="Disordered" evidence="1">
    <location>
        <begin position="485"/>
        <end position="517"/>
    </location>
</feature>
<keyword evidence="4" id="KW-1185">Reference proteome</keyword>
<evidence type="ECO:0000256" key="1">
    <source>
        <dbReference type="SAM" id="MobiDB-lite"/>
    </source>
</evidence>
<dbReference type="PROSITE" id="PS50108">
    <property type="entry name" value="CRIB"/>
    <property type="match status" value="1"/>
</dbReference>
<feature type="region of interest" description="Disordered" evidence="1">
    <location>
        <begin position="570"/>
        <end position="609"/>
    </location>
</feature>
<organism evidence="3 4">
    <name type="scientific">Penicillium citrinum</name>
    <dbReference type="NCBI Taxonomy" id="5077"/>
    <lineage>
        <taxon>Eukaryota</taxon>
        <taxon>Fungi</taxon>
        <taxon>Dikarya</taxon>
        <taxon>Ascomycota</taxon>
        <taxon>Pezizomycotina</taxon>
        <taxon>Eurotiomycetes</taxon>
        <taxon>Eurotiomycetidae</taxon>
        <taxon>Eurotiales</taxon>
        <taxon>Aspergillaceae</taxon>
        <taxon>Penicillium</taxon>
    </lineage>
</organism>
<dbReference type="RefSeq" id="XP_056495690.1">
    <property type="nucleotide sequence ID" value="XM_056648559.1"/>
</dbReference>
<comment type="caution">
    <text evidence="3">The sequence shown here is derived from an EMBL/GenBank/DDBJ whole genome shotgun (WGS) entry which is preliminary data.</text>
</comment>
<protein>
    <recommendedName>
        <fullName evidence="2">CRIB domain-containing protein</fullName>
    </recommendedName>
</protein>
<feature type="compositionally biased region" description="Pro residues" evidence="1">
    <location>
        <begin position="810"/>
        <end position="819"/>
    </location>
</feature>
<dbReference type="AlphaFoldDB" id="A0A9W9NIS5"/>
<feature type="compositionally biased region" description="Basic and acidic residues" evidence="1">
    <location>
        <begin position="792"/>
        <end position="808"/>
    </location>
</feature>
<feature type="compositionally biased region" description="Low complexity" evidence="1">
    <location>
        <begin position="577"/>
        <end position="591"/>
    </location>
</feature>
<feature type="region of interest" description="Disordered" evidence="1">
    <location>
        <begin position="767"/>
        <end position="837"/>
    </location>
</feature>
<feature type="compositionally biased region" description="Basic residues" evidence="1">
    <location>
        <begin position="32"/>
        <end position="45"/>
    </location>
</feature>
<feature type="compositionally biased region" description="Polar residues" evidence="1">
    <location>
        <begin position="593"/>
        <end position="609"/>
    </location>
</feature>
<feature type="compositionally biased region" description="Low complexity" evidence="1">
    <location>
        <begin position="332"/>
        <end position="343"/>
    </location>
</feature>
<feature type="compositionally biased region" description="Basic and acidic residues" evidence="1">
    <location>
        <begin position="322"/>
        <end position="331"/>
    </location>
</feature>
<dbReference type="OrthoDB" id="24581at2759"/>
<feature type="compositionally biased region" description="Low complexity" evidence="1">
    <location>
        <begin position="396"/>
        <end position="411"/>
    </location>
</feature>
<name>A0A9W9NIS5_PENCI</name>
<proteinExistence type="predicted"/>
<feature type="region of interest" description="Disordered" evidence="1">
    <location>
        <begin position="294"/>
        <end position="357"/>
    </location>
</feature>
<dbReference type="Proteomes" id="UP001147733">
    <property type="component" value="Unassembled WGS sequence"/>
</dbReference>
<feature type="domain" description="CRIB" evidence="2">
    <location>
        <begin position="222"/>
        <end position="235"/>
    </location>
</feature>
<reference evidence="3" key="1">
    <citation type="submission" date="2022-11" db="EMBL/GenBank/DDBJ databases">
        <authorList>
            <person name="Petersen C."/>
        </authorList>
    </citation>
    <scope>NUCLEOTIDE SEQUENCE</scope>
    <source>
        <strain evidence="3">IBT 23319</strain>
    </source>
</reference>
<feature type="compositionally biased region" description="Basic and acidic residues" evidence="1">
    <location>
        <begin position="82"/>
        <end position="100"/>
    </location>
</feature>
<feature type="region of interest" description="Disordered" evidence="1">
    <location>
        <begin position="384"/>
        <end position="449"/>
    </location>
</feature>